<dbReference type="AlphaFoldDB" id="A0A1Y2BA81"/>
<evidence type="ECO:0000313" key="2">
    <source>
        <dbReference type="Proteomes" id="UP000193986"/>
    </source>
</evidence>
<keyword evidence="2" id="KW-1185">Reference proteome</keyword>
<dbReference type="InParanoid" id="A0A1Y2BA81"/>
<evidence type="ECO:0000313" key="1">
    <source>
        <dbReference type="EMBL" id="ORY31606.1"/>
    </source>
</evidence>
<gene>
    <name evidence="1" type="ORF">BCR39DRAFT_525880</name>
</gene>
<sequence length="76" mass="8655">MVELLWLVLEKSKATGFASGFQLLPNISSSNSTDIPTLWCFAYFNVVPVWSVPISTTTRRKDPMRAAAHLWERQRS</sequence>
<name>A0A1Y2BA81_9TREE</name>
<comment type="caution">
    <text evidence="1">The sequence shown here is derived from an EMBL/GenBank/DDBJ whole genome shotgun (WGS) entry which is preliminary data.</text>
</comment>
<reference evidence="1 2" key="1">
    <citation type="submission" date="2016-07" db="EMBL/GenBank/DDBJ databases">
        <title>Pervasive Adenine N6-methylation of Active Genes in Fungi.</title>
        <authorList>
            <consortium name="DOE Joint Genome Institute"/>
            <person name="Mondo S.J."/>
            <person name="Dannebaum R.O."/>
            <person name="Kuo R.C."/>
            <person name="Labutti K."/>
            <person name="Haridas S."/>
            <person name="Kuo A."/>
            <person name="Salamov A."/>
            <person name="Ahrendt S.R."/>
            <person name="Lipzen A."/>
            <person name="Sullivan W."/>
            <person name="Andreopoulos W.B."/>
            <person name="Clum A."/>
            <person name="Lindquist E."/>
            <person name="Daum C."/>
            <person name="Ramamoorthy G.K."/>
            <person name="Gryganskyi A."/>
            <person name="Culley D."/>
            <person name="Magnuson J.K."/>
            <person name="James T.Y."/>
            <person name="O'Malley M.A."/>
            <person name="Stajich J.E."/>
            <person name="Spatafora J.W."/>
            <person name="Visel A."/>
            <person name="Grigoriev I.V."/>
        </authorList>
    </citation>
    <scope>NUCLEOTIDE SEQUENCE [LARGE SCALE GENOMIC DNA]</scope>
    <source>
        <strain evidence="1 2">68-887.2</strain>
    </source>
</reference>
<organism evidence="1 2">
    <name type="scientific">Naematelia encephala</name>
    <dbReference type="NCBI Taxonomy" id="71784"/>
    <lineage>
        <taxon>Eukaryota</taxon>
        <taxon>Fungi</taxon>
        <taxon>Dikarya</taxon>
        <taxon>Basidiomycota</taxon>
        <taxon>Agaricomycotina</taxon>
        <taxon>Tremellomycetes</taxon>
        <taxon>Tremellales</taxon>
        <taxon>Naemateliaceae</taxon>
        <taxon>Naematelia</taxon>
    </lineage>
</organism>
<proteinExistence type="predicted"/>
<protein>
    <submittedName>
        <fullName evidence="1">Uncharacterized protein</fullName>
    </submittedName>
</protein>
<dbReference type="EMBL" id="MCFC01000014">
    <property type="protein sequence ID" value="ORY31606.1"/>
    <property type="molecule type" value="Genomic_DNA"/>
</dbReference>
<dbReference type="Proteomes" id="UP000193986">
    <property type="component" value="Unassembled WGS sequence"/>
</dbReference>
<accession>A0A1Y2BA81</accession>